<dbReference type="InterPro" id="IPR007934">
    <property type="entry name" value="AbfB_ABD"/>
</dbReference>
<evidence type="ECO:0000256" key="1">
    <source>
        <dbReference type="SAM" id="Coils"/>
    </source>
</evidence>
<evidence type="ECO:0000313" key="4">
    <source>
        <dbReference type="Proteomes" id="UP000556436"/>
    </source>
</evidence>
<organism evidence="3 4">
    <name type="scientific">Streptomyces netropsis</name>
    <name type="common">Streptoverticillium netropsis</name>
    <dbReference type="NCBI Taxonomy" id="55404"/>
    <lineage>
        <taxon>Bacteria</taxon>
        <taxon>Bacillati</taxon>
        <taxon>Actinomycetota</taxon>
        <taxon>Actinomycetes</taxon>
        <taxon>Kitasatosporales</taxon>
        <taxon>Streptomycetaceae</taxon>
        <taxon>Streptomyces</taxon>
    </lineage>
</organism>
<feature type="domain" description="Alpha-L-arabinofuranosidase B arabinose-binding" evidence="2">
    <location>
        <begin position="382"/>
        <end position="486"/>
    </location>
</feature>
<dbReference type="RefSeq" id="WP_184739540.1">
    <property type="nucleotide sequence ID" value="NZ_BMRW01000017.1"/>
</dbReference>
<dbReference type="EMBL" id="JACHJG010000019">
    <property type="protein sequence ID" value="MBB4890379.1"/>
    <property type="molecule type" value="Genomic_DNA"/>
</dbReference>
<sequence>MNASRTRRTHLREAIRRGLVTATALTAVVGVYTPGTAVAHVVKESIAADSIGTTETQRVAAASVVRLEPTPDVLLLSDYDFIHALWQKARDGGEKLDSVRTAAEAAMASSSPEEKVLFITTGIHQAYELDKQREKDRADADRAARQARVQALLAVGIPSTPELLALSDENFILTFAEHANSGPEVRAAARRALASDQTGRREFIVNGAREAHQRDVANKLKELEEKDRAEAERRKELVTRKNVAALFGITASEAMLDLSDDNFIRELLRKAPPELKNSELYMAGQRAVLSPTAKDWKEFLHTGAEEAYKRDDSARRKKLAEDNRRMALQIQATAGQSLTNPGLAAAAKRALAGSDEDVAEFLKPENQYRARRQSILINVDNEHYLRESRPDGRLAYVGPVYKDSGKSLREDATWVVTPALANEAGCISFESPRTPGYYLTMQQNHRVSVLPNDGSDDFRKRSTWCAEKILFESGNSGLRFNSATQRDLTLSRDQQKVTVYKDRPDMALWSIVPPLVP</sequence>
<comment type="caution">
    <text evidence="3">The sequence shown here is derived from an EMBL/GenBank/DDBJ whole genome shotgun (WGS) entry which is preliminary data.</text>
</comment>
<protein>
    <recommendedName>
        <fullName evidence="2">Alpha-L-arabinofuranosidase B arabinose-binding domain-containing protein</fullName>
    </recommendedName>
</protein>
<evidence type="ECO:0000313" key="3">
    <source>
        <dbReference type="EMBL" id="MBB4890379.1"/>
    </source>
</evidence>
<dbReference type="InterPro" id="IPR005506">
    <property type="entry name" value="DUF312_ALF"/>
</dbReference>
<proteinExistence type="predicted"/>
<evidence type="ECO:0000259" key="2">
    <source>
        <dbReference type="Pfam" id="PF05270"/>
    </source>
</evidence>
<accession>A0A7W7LHN5</accession>
<dbReference type="Proteomes" id="UP000556436">
    <property type="component" value="Unassembled WGS sequence"/>
</dbReference>
<keyword evidence="4" id="KW-1185">Reference proteome</keyword>
<dbReference type="SUPFAM" id="SSF110221">
    <property type="entry name" value="AbfB domain"/>
    <property type="match status" value="1"/>
</dbReference>
<dbReference type="Pfam" id="PF05270">
    <property type="entry name" value="AbfB"/>
    <property type="match status" value="1"/>
</dbReference>
<dbReference type="GO" id="GO:0046556">
    <property type="term" value="F:alpha-L-arabinofuranosidase activity"/>
    <property type="evidence" value="ECO:0007669"/>
    <property type="project" value="InterPro"/>
</dbReference>
<dbReference type="Pfam" id="PF03752">
    <property type="entry name" value="ALF"/>
    <property type="match status" value="1"/>
</dbReference>
<keyword evidence="1" id="KW-0175">Coiled coil</keyword>
<gene>
    <name evidence="3" type="ORF">FHS38_006464</name>
</gene>
<dbReference type="InterPro" id="IPR036195">
    <property type="entry name" value="AbfB_ABD_sf"/>
</dbReference>
<dbReference type="Gene3D" id="2.80.10.50">
    <property type="match status" value="1"/>
</dbReference>
<dbReference type="AlphaFoldDB" id="A0A7W7LHN5"/>
<dbReference type="GO" id="GO:0046373">
    <property type="term" value="P:L-arabinose metabolic process"/>
    <property type="evidence" value="ECO:0007669"/>
    <property type="project" value="InterPro"/>
</dbReference>
<name>A0A7W7LHN5_STRNE</name>
<feature type="coiled-coil region" evidence="1">
    <location>
        <begin position="209"/>
        <end position="241"/>
    </location>
</feature>
<reference evidence="3 4" key="1">
    <citation type="submission" date="2020-08" db="EMBL/GenBank/DDBJ databases">
        <title>Genomic Encyclopedia of Type Strains, Phase III (KMG-III): the genomes of soil and plant-associated and newly described type strains.</title>
        <authorList>
            <person name="Whitman W."/>
        </authorList>
    </citation>
    <scope>NUCLEOTIDE SEQUENCE [LARGE SCALE GENOMIC DNA]</scope>
    <source>
        <strain evidence="3 4">CECT 3265</strain>
    </source>
</reference>